<keyword evidence="3" id="KW-0805">Transcription regulation</keyword>
<evidence type="ECO:0000256" key="6">
    <source>
        <dbReference type="PROSITE-ProRule" id="PRU00169"/>
    </source>
</evidence>
<dbReference type="GO" id="GO:0006355">
    <property type="term" value="P:regulation of DNA-templated transcription"/>
    <property type="evidence" value="ECO:0007669"/>
    <property type="project" value="TreeGrafter"/>
</dbReference>
<protein>
    <submittedName>
        <fullName evidence="8">Response regulator</fullName>
    </submittedName>
</protein>
<dbReference type="EMBL" id="JADWYS010000001">
    <property type="protein sequence ID" value="MBG9387180.1"/>
    <property type="molecule type" value="Genomic_DNA"/>
</dbReference>
<keyword evidence="4" id="KW-0238">DNA-binding</keyword>
<dbReference type="GO" id="GO:0000976">
    <property type="term" value="F:transcription cis-regulatory region binding"/>
    <property type="evidence" value="ECO:0007669"/>
    <property type="project" value="TreeGrafter"/>
</dbReference>
<dbReference type="InterPro" id="IPR039420">
    <property type="entry name" value="WalR-like"/>
</dbReference>
<dbReference type="GO" id="GO:0032993">
    <property type="term" value="C:protein-DNA complex"/>
    <property type="evidence" value="ECO:0007669"/>
    <property type="project" value="TreeGrafter"/>
</dbReference>
<dbReference type="InterPro" id="IPR011006">
    <property type="entry name" value="CheY-like_superfamily"/>
</dbReference>
<accession>A0A931H282</accession>
<evidence type="ECO:0000256" key="2">
    <source>
        <dbReference type="ARBA" id="ARBA00023012"/>
    </source>
</evidence>
<dbReference type="InterPro" id="IPR001789">
    <property type="entry name" value="Sig_transdc_resp-reg_receiver"/>
</dbReference>
<evidence type="ECO:0000256" key="5">
    <source>
        <dbReference type="ARBA" id="ARBA00023163"/>
    </source>
</evidence>
<keyword evidence="2" id="KW-0902">Two-component regulatory system</keyword>
<evidence type="ECO:0000259" key="7">
    <source>
        <dbReference type="PROSITE" id="PS50110"/>
    </source>
</evidence>
<evidence type="ECO:0000256" key="1">
    <source>
        <dbReference type="ARBA" id="ARBA00022553"/>
    </source>
</evidence>
<dbReference type="CDD" id="cd17574">
    <property type="entry name" value="REC_OmpR"/>
    <property type="match status" value="1"/>
</dbReference>
<dbReference type="GO" id="GO:0000156">
    <property type="term" value="F:phosphorelay response regulator activity"/>
    <property type="evidence" value="ECO:0007669"/>
    <property type="project" value="TreeGrafter"/>
</dbReference>
<gene>
    <name evidence="8" type="ORF">I5803_04055</name>
</gene>
<dbReference type="Proteomes" id="UP000651050">
    <property type="component" value="Unassembled WGS sequence"/>
</dbReference>
<keyword evidence="5" id="KW-0804">Transcription</keyword>
<evidence type="ECO:0000313" key="8">
    <source>
        <dbReference type="EMBL" id="MBG9387180.1"/>
    </source>
</evidence>
<evidence type="ECO:0000256" key="3">
    <source>
        <dbReference type="ARBA" id="ARBA00023015"/>
    </source>
</evidence>
<evidence type="ECO:0000256" key="4">
    <source>
        <dbReference type="ARBA" id="ARBA00023125"/>
    </source>
</evidence>
<proteinExistence type="predicted"/>
<dbReference type="GO" id="GO:0005829">
    <property type="term" value="C:cytosol"/>
    <property type="evidence" value="ECO:0007669"/>
    <property type="project" value="TreeGrafter"/>
</dbReference>
<reference evidence="8" key="1">
    <citation type="submission" date="2020-11" db="EMBL/GenBank/DDBJ databases">
        <title>Bacterial whole genome sequence for Caenimonas sp. DR4.4.</title>
        <authorList>
            <person name="Le V."/>
            <person name="Ko S.-R."/>
            <person name="Ahn C.-Y."/>
            <person name="Oh H.-M."/>
        </authorList>
    </citation>
    <scope>NUCLEOTIDE SEQUENCE</scope>
    <source>
        <strain evidence="8">DR4.4</strain>
    </source>
</reference>
<dbReference type="PANTHER" id="PTHR48111">
    <property type="entry name" value="REGULATOR OF RPOS"/>
    <property type="match status" value="1"/>
</dbReference>
<feature type="modified residue" description="4-aspartylphosphate" evidence="6">
    <location>
        <position position="59"/>
    </location>
</feature>
<dbReference type="Gene3D" id="3.40.50.2300">
    <property type="match status" value="1"/>
</dbReference>
<organism evidence="8 9">
    <name type="scientific">Caenimonas aquaedulcis</name>
    <dbReference type="NCBI Taxonomy" id="2793270"/>
    <lineage>
        <taxon>Bacteria</taxon>
        <taxon>Pseudomonadati</taxon>
        <taxon>Pseudomonadota</taxon>
        <taxon>Betaproteobacteria</taxon>
        <taxon>Burkholderiales</taxon>
        <taxon>Comamonadaceae</taxon>
        <taxon>Caenimonas</taxon>
    </lineage>
</organism>
<keyword evidence="1 6" id="KW-0597">Phosphoprotein</keyword>
<dbReference type="SUPFAM" id="SSF52172">
    <property type="entry name" value="CheY-like"/>
    <property type="match status" value="1"/>
</dbReference>
<dbReference type="PROSITE" id="PS50110">
    <property type="entry name" value="RESPONSE_REGULATORY"/>
    <property type="match status" value="1"/>
</dbReference>
<name>A0A931H282_9BURK</name>
<dbReference type="AlphaFoldDB" id="A0A931H282"/>
<dbReference type="SMART" id="SM00448">
    <property type="entry name" value="REC"/>
    <property type="match status" value="1"/>
</dbReference>
<sequence length="130" mass="14522">MTDSSRSQSALVVEDDDHIAHLLEFMLQRAGYRVHVARDGRAGKQFIESNPAPDFVLLDVMLPFHDGFQLVGMLRAQPGWQSVPVIMLTAKTQERDIVRALDAGANDYVVKPFQPNELLARLRRLAGAKP</sequence>
<comment type="caution">
    <text evidence="8">The sequence shown here is derived from an EMBL/GenBank/DDBJ whole genome shotgun (WGS) entry which is preliminary data.</text>
</comment>
<dbReference type="Pfam" id="PF00072">
    <property type="entry name" value="Response_reg"/>
    <property type="match status" value="1"/>
</dbReference>
<keyword evidence="9" id="KW-1185">Reference proteome</keyword>
<dbReference type="RefSeq" id="WP_196985121.1">
    <property type="nucleotide sequence ID" value="NZ_JADWYS010000001.1"/>
</dbReference>
<feature type="domain" description="Response regulatory" evidence="7">
    <location>
        <begin position="9"/>
        <end position="126"/>
    </location>
</feature>
<dbReference type="PANTHER" id="PTHR48111:SF1">
    <property type="entry name" value="TWO-COMPONENT RESPONSE REGULATOR ORR33"/>
    <property type="match status" value="1"/>
</dbReference>
<evidence type="ECO:0000313" key="9">
    <source>
        <dbReference type="Proteomes" id="UP000651050"/>
    </source>
</evidence>